<evidence type="ECO:0000313" key="2">
    <source>
        <dbReference type="Proteomes" id="UP000683360"/>
    </source>
</evidence>
<organism evidence="1 2">
    <name type="scientific">Mytilus edulis</name>
    <name type="common">Blue mussel</name>
    <dbReference type="NCBI Taxonomy" id="6550"/>
    <lineage>
        <taxon>Eukaryota</taxon>
        <taxon>Metazoa</taxon>
        <taxon>Spiralia</taxon>
        <taxon>Lophotrochozoa</taxon>
        <taxon>Mollusca</taxon>
        <taxon>Bivalvia</taxon>
        <taxon>Autobranchia</taxon>
        <taxon>Pteriomorphia</taxon>
        <taxon>Mytilida</taxon>
        <taxon>Mytiloidea</taxon>
        <taxon>Mytilidae</taxon>
        <taxon>Mytilinae</taxon>
        <taxon>Mytilus</taxon>
    </lineage>
</organism>
<proteinExistence type="predicted"/>
<keyword evidence="2" id="KW-1185">Reference proteome</keyword>
<accession>A0A8S3U6A9</accession>
<dbReference type="Proteomes" id="UP000683360">
    <property type="component" value="Unassembled WGS sequence"/>
</dbReference>
<gene>
    <name evidence="1" type="ORF">MEDL_50578</name>
</gene>
<dbReference type="OrthoDB" id="10443037at2759"/>
<protein>
    <submittedName>
        <fullName evidence="1">Uncharacterized protein</fullName>
    </submittedName>
</protein>
<reference evidence="1" key="1">
    <citation type="submission" date="2021-03" db="EMBL/GenBank/DDBJ databases">
        <authorList>
            <person name="Bekaert M."/>
        </authorList>
    </citation>
    <scope>NUCLEOTIDE SEQUENCE</scope>
</reference>
<dbReference type="EMBL" id="CAJPWZ010002417">
    <property type="protein sequence ID" value="CAG2238188.1"/>
    <property type="molecule type" value="Genomic_DNA"/>
</dbReference>
<dbReference type="AlphaFoldDB" id="A0A8S3U6A9"/>
<name>A0A8S3U6A9_MYTED</name>
<sequence length="154" mass="16867">MKATTELIPTAMSPTAEMIATAMYDCLYDRKMYKIGEVVVSGSTREGCGFALVCVEGGHLRTDREEYCFSRLSLNGDLPTPLTTVKLESPQTPLTPLTPFTPTSAWSGCVFEGKLYRFGETIQSNKCYSTMCDYTGAIIFGFKTPPTPPIIHVG</sequence>
<comment type="caution">
    <text evidence="1">The sequence shown here is derived from an EMBL/GenBank/DDBJ whole genome shotgun (WGS) entry which is preliminary data.</text>
</comment>
<evidence type="ECO:0000313" key="1">
    <source>
        <dbReference type="EMBL" id="CAG2238188.1"/>
    </source>
</evidence>